<dbReference type="Proteomes" id="UP000321181">
    <property type="component" value="Unassembled WGS sequence"/>
</dbReference>
<reference evidence="2 3" key="1">
    <citation type="submission" date="2019-07" db="EMBL/GenBank/DDBJ databases">
        <title>Whole genome shotgun sequence of Cellulomonas aerilata NBRC 106308.</title>
        <authorList>
            <person name="Hosoyama A."/>
            <person name="Uohara A."/>
            <person name="Ohji S."/>
            <person name="Ichikawa N."/>
        </authorList>
    </citation>
    <scope>NUCLEOTIDE SEQUENCE [LARGE SCALE GENOMIC DNA]</scope>
    <source>
        <strain evidence="2 3">NBRC 106308</strain>
    </source>
</reference>
<evidence type="ECO:0008006" key="4">
    <source>
        <dbReference type="Google" id="ProtNLM"/>
    </source>
</evidence>
<sequence>MLRTAMHGRSMRTASTTALALCAVGVLGVGPAAAHDDHGRSGDRDKVVTKQADLAALNGSGASGKATVVVRGDEILRVRVRAEGLTPDAPHAQHIHYGQQALNECPGVAQDLDADGRLTTVEGIPAYGPVAVSLTTTGDTSPASVLAVPRYPFAEKGRINYRRTHVPFSDVAGAGAGGGTASAAQVADAVRRGEGVVVVHGVDYDGDGTYSFSRGGASELDPSLPAEATDPAICGLLR</sequence>
<organism evidence="2 3">
    <name type="scientific">Cellulomonas aerilata</name>
    <dbReference type="NCBI Taxonomy" id="515326"/>
    <lineage>
        <taxon>Bacteria</taxon>
        <taxon>Bacillati</taxon>
        <taxon>Actinomycetota</taxon>
        <taxon>Actinomycetes</taxon>
        <taxon>Micrococcales</taxon>
        <taxon>Cellulomonadaceae</taxon>
        <taxon>Cellulomonas</taxon>
    </lineage>
</organism>
<evidence type="ECO:0000256" key="1">
    <source>
        <dbReference type="SAM" id="SignalP"/>
    </source>
</evidence>
<proteinExistence type="predicted"/>
<dbReference type="EMBL" id="BJYY01000002">
    <property type="protein sequence ID" value="GEO32991.1"/>
    <property type="molecule type" value="Genomic_DNA"/>
</dbReference>
<feature type="chain" id="PRO_5021974240" description="CHRD domain-containing protein" evidence="1">
    <location>
        <begin position="35"/>
        <end position="238"/>
    </location>
</feature>
<keyword evidence="1" id="KW-0732">Signal</keyword>
<comment type="caution">
    <text evidence="2">The sequence shown here is derived from an EMBL/GenBank/DDBJ whole genome shotgun (WGS) entry which is preliminary data.</text>
</comment>
<protein>
    <recommendedName>
        <fullName evidence="4">CHRD domain-containing protein</fullName>
    </recommendedName>
</protein>
<gene>
    <name evidence="2" type="ORF">CAE01nite_07160</name>
</gene>
<evidence type="ECO:0000313" key="2">
    <source>
        <dbReference type="EMBL" id="GEO32991.1"/>
    </source>
</evidence>
<feature type="signal peptide" evidence="1">
    <location>
        <begin position="1"/>
        <end position="34"/>
    </location>
</feature>
<accession>A0A512D968</accession>
<dbReference type="AlphaFoldDB" id="A0A512D968"/>
<keyword evidence="3" id="KW-1185">Reference proteome</keyword>
<evidence type="ECO:0000313" key="3">
    <source>
        <dbReference type="Proteomes" id="UP000321181"/>
    </source>
</evidence>
<name>A0A512D968_9CELL</name>